<proteinExistence type="predicted"/>
<evidence type="ECO:0000313" key="3">
    <source>
        <dbReference type="EMBL" id="RYR50893.1"/>
    </source>
</evidence>
<evidence type="ECO:0000256" key="2">
    <source>
        <dbReference type="SAM" id="MobiDB-lite"/>
    </source>
</evidence>
<name>A0A445CIZ4_ARAHY</name>
<gene>
    <name evidence="3" type="ORF">Ahy_A06g025900</name>
</gene>
<feature type="region of interest" description="Disordered" evidence="2">
    <location>
        <begin position="110"/>
        <end position="133"/>
    </location>
</feature>
<keyword evidence="1" id="KW-0175">Coiled coil</keyword>
<feature type="compositionally biased region" description="Pro residues" evidence="2">
    <location>
        <begin position="116"/>
        <end position="126"/>
    </location>
</feature>
<dbReference type="AlphaFoldDB" id="A0A445CIZ4"/>
<accession>A0A445CIZ4</accession>
<reference evidence="3 4" key="1">
    <citation type="submission" date="2019-01" db="EMBL/GenBank/DDBJ databases">
        <title>Sequencing of cultivated peanut Arachis hypogaea provides insights into genome evolution and oil improvement.</title>
        <authorList>
            <person name="Chen X."/>
        </authorList>
    </citation>
    <scope>NUCLEOTIDE SEQUENCE [LARGE SCALE GENOMIC DNA]</scope>
    <source>
        <strain evidence="4">cv. Fuhuasheng</strain>
        <tissue evidence="3">Leaves</tissue>
    </source>
</reference>
<dbReference type="EMBL" id="SDMP01000006">
    <property type="protein sequence ID" value="RYR50893.1"/>
    <property type="molecule type" value="Genomic_DNA"/>
</dbReference>
<sequence length="384" mass="42388">MELRPQQQLIQDNLFLKMIGDVRQRGDLYIFNTDATYVNLKAKNRELSFCVFFRGFLCAAVLFSLLRSSSSSFVPVSFLCARMLLFSVFSMPGLPRKEAPPLLCLFDPPTSGPATSSPPPFSGPPPKKQKTSQELAGFNDKDFDALGWIEQHILPQTFISTDDVSMEHHFQYMARSCVQMASLHAAIAREFKKSPLGATSSRLERTQSELDRISQMKAARITELEASLEKEKTKATAAVAAAKTSEEMAKAATENYTRLYTELVETKEELQSAQDKFYELEGHVAKGMDAMFENLKAQVRVLAPDLDLSLFSTDNVVVEGKIVPAPSEDEVPMSDPKAPVENPTSPLVGDRSGRDDVAVDAVPISMFPPQPAVDVESGKDLDPL</sequence>
<feature type="coiled-coil region" evidence="1">
    <location>
        <begin position="249"/>
        <end position="276"/>
    </location>
</feature>
<evidence type="ECO:0000256" key="1">
    <source>
        <dbReference type="SAM" id="Coils"/>
    </source>
</evidence>
<protein>
    <submittedName>
        <fullName evidence="3">Uncharacterized protein</fullName>
    </submittedName>
</protein>
<feature type="region of interest" description="Disordered" evidence="2">
    <location>
        <begin position="326"/>
        <end position="384"/>
    </location>
</feature>
<evidence type="ECO:0000313" key="4">
    <source>
        <dbReference type="Proteomes" id="UP000289738"/>
    </source>
</evidence>
<keyword evidence="4" id="KW-1185">Reference proteome</keyword>
<organism evidence="3 4">
    <name type="scientific">Arachis hypogaea</name>
    <name type="common">Peanut</name>
    <dbReference type="NCBI Taxonomy" id="3818"/>
    <lineage>
        <taxon>Eukaryota</taxon>
        <taxon>Viridiplantae</taxon>
        <taxon>Streptophyta</taxon>
        <taxon>Embryophyta</taxon>
        <taxon>Tracheophyta</taxon>
        <taxon>Spermatophyta</taxon>
        <taxon>Magnoliopsida</taxon>
        <taxon>eudicotyledons</taxon>
        <taxon>Gunneridae</taxon>
        <taxon>Pentapetalae</taxon>
        <taxon>rosids</taxon>
        <taxon>fabids</taxon>
        <taxon>Fabales</taxon>
        <taxon>Fabaceae</taxon>
        <taxon>Papilionoideae</taxon>
        <taxon>50 kb inversion clade</taxon>
        <taxon>dalbergioids sensu lato</taxon>
        <taxon>Dalbergieae</taxon>
        <taxon>Pterocarpus clade</taxon>
        <taxon>Arachis</taxon>
    </lineage>
</organism>
<dbReference type="Proteomes" id="UP000289738">
    <property type="component" value="Chromosome A06"/>
</dbReference>
<comment type="caution">
    <text evidence="3">The sequence shown here is derived from an EMBL/GenBank/DDBJ whole genome shotgun (WGS) entry which is preliminary data.</text>
</comment>